<dbReference type="EMBL" id="JANHOG010001397">
    <property type="protein sequence ID" value="KAJ3537775.1"/>
    <property type="molecule type" value="Genomic_DNA"/>
</dbReference>
<evidence type="ECO:0000313" key="1">
    <source>
        <dbReference type="EMBL" id="KAJ3537775.1"/>
    </source>
</evidence>
<accession>A0ACC1SE13</accession>
<keyword evidence="2" id="KW-1185">Reference proteome</keyword>
<evidence type="ECO:0000313" key="2">
    <source>
        <dbReference type="Proteomes" id="UP001148662"/>
    </source>
</evidence>
<organism evidence="1 2">
    <name type="scientific">Phlebia brevispora</name>
    <dbReference type="NCBI Taxonomy" id="194682"/>
    <lineage>
        <taxon>Eukaryota</taxon>
        <taxon>Fungi</taxon>
        <taxon>Dikarya</taxon>
        <taxon>Basidiomycota</taxon>
        <taxon>Agaricomycotina</taxon>
        <taxon>Agaricomycetes</taxon>
        <taxon>Polyporales</taxon>
        <taxon>Meruliaceae</taxon>
        <taxon>Phlebia</taxon>
    </lineage>
</organism>
<sequence>MFGSAPSVPPLDGSLAVLPGFVDFHTEHNAERPWAKFSSPTGGEVAAVSFDEFGWATHRVAHLLRPNREGPDGQVVGVLIHCDVLLYVAIIVGIVRAGLVVSIALRLDPVLCAEHLQPFPISDRNSPAAIAHLLKQTSSHRLISQPSLSSLVEATRQNLGSECYALQVDQIPDLYDTFPSIAPGRTVKPVEPYPAVTRPPRTNVVLYLHSSGSTGLPKVVPHTDVTILDWCKTPILGVVRNLGVSWAAMSLPTFHTMGMYAQVYSPLVSGCPVGLYAPQAPLSPIVPTPQNVLETTQKLGCSGIPAVPAFIETWAQSDEDIQTLVSMNLKLMVTGGGPLSPRTGDKLIAAGLKLCSTYGGTEFGTITTVYDGCQSSDPDLKGYKTIVEWEWLSFPSELKHRMAPQGDGMYELQILTSDTHHPCVENMSDPRGYATSDLFEPHPTKPGLWRIDGRKDDVLVLGSGEKIVPLPQEGRITASPMVAAAVMFGRGKSQCGVLIEPRPQFAVNVHDEESVIAFRNEIWPVIEEANATAPTFARIFKEMILIADPARPLPRAAKDTVIRKQSLALYNEEIDALYRTLAESADIKNIPPSPSWLPSDVESWLIRLSTDINRNVPISPTIDVFDQGFDSLHATFLRNRIIATLRNDQEAKAREAAARVSSNLVFDHPTLRELAVALSGIVGSNVAEEKDIAHEILAMIERYSANMPKYNKEPRERADDGVVVLLTGSTGNIGSQLLAVLLSDARIARVYTLNRASSQSCTERQALAFEQRYLPTSVLSSNKVFQLVGDVSVEHFGLHESVYEEISHTVTHVVHNAWKVDFNHSLKSFEPLIAGTRRFVDVCQTFSHPVRFLYTSSISAAAAYDSSLGSVPEEPLSDPHVTAGTGYGASKYVMEQLLDKACDNGLRATSLRIGQVCGSKETGAWSTHEWVAILVKSSISLGALPDLGGAVSWIPVNIVASSIKDLILTQAELPRLVNVVHPRPTPWSSLMENINKYLCLPEGPLPCISLPDWVTRLERLSESVSTEEFDRVPAIKLLDFFRTLAAVGQSRIPSANIEAGGTPPFSTIKLQCFSSTVRDLEPLDEEYPRLWIDFWASKNFIN</sequence>
<comment type="caution">
    <text evidence="1">The sequence shown here is derived from an EMBL/GenBank/DDBJ whole genome shotgun (WGS) entry which is preliminary data.</text>
</comment>
<name>A0ACC1SE13_9APHY</name>
<protein>
    <submittedName>
        <fullName evidence="1">Uncharacterized protein</fullName>
    </submittedName>
</protein>
<dbReference type="Proteomes" id="UP001148662">
    <property type="component" value="Unassembled WGS sequence"/>
</dbReference>
<reference evidence="1" key="1">
    <citation type="submission" date="2022-07" db="EMBL/GenBank/DDBJ databases">
        <title>Genome Sequence of Phlebia brevispora.</title>
        <authorList>
            <person name="Buettner E."/>
        </authorList>
    </citation>
    <scope>NUCLEOTIDE SEQUENCE</scope>
    <source>
        <strain evidence="1">MPL23</strain>
    </source>
</reference>
<gene>
    <name evidence="1" type="ORF">NM688_g6625</name>
</gene>
<proteinExistence type="predicted"/>